<evidence type="ECO:0000256" key="3">
    <source>
        <dbReference type="ARBA" id="ARBA00023004"/>
    </source>
</evidence>
<evidence type="ECO:0000256" key="2">
    <source>
        <dbReference type="ARBA" id="ARBA00022723"/>
    </source>
</evidence>
<evidence type="ECO:0000256" key="1">
    <source>
        <dbReference type="ARBA" id="ARBA00010587"/>
    </source>
</evidence>
<evidence type="ECO:0000259" key="4">
    <source>
        <dbReference type="Pfam" id="PF01814"/>
    </source>
</evidence>
<dbReference type="PROSITE" id="PS00550">
    <property type="entry name" value="HEMERYTHRINS"/>
    <property type="match status" value="1"/>
</dbReference>
<dbReference type="EMBL" id="UOGA01000072">
    <property type="protein sequence ID" value="VAX16652.1"/>
    <property type="molecule type" value="Genomic_DNA"/>
</dbReference>
<sequence length="132" mass="15574">MRTIEWDDKFILKIEKLDDQHKEMFDLLRRLGETMGEKEGQSAIYDDLIDLAQTHFESEEEMMEQFGYSDYQLHTDEHNFLLEVASNFKEKLELKGQPMREGDMAFLLDWLEIHILGADKKLGEFLTGRGVK</sequence>
<dbReference type="AlphaFoldDB" id="A0A3B1BKK4"/>
<organism evidence="5">
    <name type="scientific">hydrothermal vent metagenome</name>
    <dbReference type="NCBI Taxonomy" id="652676"/>
    <lineage>
        <taxon>unclassified sequences</taxon>
        <taxon>metagenomes</taxon>
        <taxon>ecological metagenomes</taxon>
    </lineage>
</organism>
<proteinExistence type="inferred from homology"/>
<dbReference type="InterPro" id="IPR035938">
    <property type="entry name" value="Hemerythrin-like_sf"/>
</dbReference>
<dbReference type="CDD" id="cd12107">
    <property type="entry name" value="Hemerythrin"/>
    <property type="match status" value="1"/>
</dbReference>
<dbReference type="InterPro" id="IPR012312">
    <property type="entry name" value="Hemerythrin-like"/>
</dbReference>
<protein>
    <recommendedName>
        <fullName evidence="4">Hemerythrin-like domain-containing protein</fullName>
    </recommendedName>
</protein>
<comment type="similarity">
    <text evidence="1">Belongs to the hemerythrin family.</text>
</comment>
<dbReference type="Pfam" id="PF01814">
    <property type="entry name" value="Hemerythrin"/>
    <property type="match status" value="1"/>
</dbReference>
<dbReference type="NCBIfam" id="TIGR02481">
    <property type="entry name" value="hemeryth_dom"/>
    <property type="match status" value="1"/>
</dbReference>
<dbReference type="PANTHER" id="PTHR37164:SF1">
    <property type="entry name" value="BACTERIOHEMERYTHRIN"/>
    <property type="match status" value="1"/>
</dbReference>
<dbReference type="InterPro" id="IPR016131">
    <property type="entry name" value="Haemerythrin_Fe_BS"/>
</dbReference>
<reference evidence="5" key="1">
    <citation type="submission" date="2018-06" db="EMBL/GenBank/DDBJ databases">
        <authorList>
            <person name="Zhirakovskaya E."/>
        </authorList>
    </citation>
    <scope>NUCLEOTIDE SEQUENCE</scope>
</reference>
<dbReference type="GO" id="GO:0046872">
    <property type="term" value="F:metal ion binding"/>
    <property type="evidence" value="ECO:0007669"/>
    <property type="project" value="UniProtKB-KW"/>
</dbReference>
<name>A0A3B1BKK4_9ZZZZ</name>
<gene>
    <name evidence="5" type="ORF">MNBD_NITROSPINAE04-617</name>
</gene>
<accession>A0A3B1BKK4</accession>
<dbReference type="InterPro" id="IPR050669">
    <property type="entry name" value="Hemerythrin"/>
</dbReference>
<dbReference type="PANTHER" id="PTHR37164">
    <property type="entry name" value="BACTERIOHEMERYTHRIN"/>
    <property type="match status" value="1"/>
</dbReference>
<feature type="domain" description="Hemerythrin-like" evidence="4">
    <location>
        <begin position="14"/>
        <end position="124"/>
    </location>
</feature>
<keyword evidence="2" id="KW-0479">Metal-binding</keyword>
<dbReference type="Gene3D" id="1.20.120.50">
    <property type="entry name" value="Hemerythrin-like"/>
    <property type="match status" value="1"/>
</dbReference>
<dbReference type="SUPFAM" id="SSF47188">
    <property type="entry name" value="Hemerythrin-like"/>
    <property type="match status" value="1"/>
</dbReference>
<evidence type="ECO:0000313" key="5">
    <source>
        <dbReference type="EMBL" id="VAX16652.1"/>
    </source>
</evidence>
<keyword evidence="3" id="KW-0408">Iron</keyword>
<dbReference type="InterPro" id="IPR012827">
    <property type="entry name" value="Hemerythrin_metal-bd"/>
</dbReference>
<dbReference type="NCBIfam" id="NF033749">
    <property type="entry name" value="bact_hemeryth"/>
    <property type="match status" value="1"/>
</dbReference>